<evidence type="ECO:0000256" key="1">
    <source>
        <dbReference type="SAM" id="SignalP"/>
    </source>
</evidence>
<accession>Q5NWF5</accession>
<dbReference type="AlphaFoldDB" id="Q5NWF5"/>
<name>Q5NWF5_AROAE</name>
<dbReference type="HOGENOM" id="CLU_2353766_0_0_4"/>
<reference evidence="2 3" key="1">
    <citation type="journal article" date="2005" name="Arch. Microbiol.">
        <title>The genome sequence of an anaerobic aromatic-degrading denitrifying bacterium, strain EbN1.</title>
        <authorList>
            <person name="Rabus R."/>
            <person name="Kube M."/>
            <person name="Heider J."/>
            <person name="Beck A."/>
            <person name="Heitmann K."/>
            <person name="Widdel F."/>
            <person name="Reinhardt R."/>
        </authorList>
    </citation>
    <scope>NUCLEOTIDE SEQUENCE [LARGE SCALE GENOMIC DNA]</scope>
    <source>
        <strain evidence="2 3">EbN1</strain>
        <plasmid evidence="3">Plasmid pAzo2</plasmid>
    </source>
</reference>
<sequence>MTKLARAAPASFFSVAMTSQAACASREHFFMKLALAAPDSFFSADRALQEPSSAWVATLTSAIRRARINARIYISAGGSITPIAQPRYPIIMTSSS</sequence>
<keyword evidence="2" id="KW-0614">Plasmid</keyword>
<protein>
    <submittedName>
        <fullName evidence="2">Uncharacterized protein</fullName>
    </submittedName>
</protein>
<keyword evidence="3" id="KW-1185">Reference proteome</keyword>
<proteinExistence type="predicted"/>
<dbReference type="EMBL" id="CR555308">
    <property type="protein sequence ID" value="CAI10609.1"/>
    <property type="molecule type" value="Genomic_DNA"/>
</dbReference>
<dbReference type="Proteomes" id="UP000006552">
    <property type="component" value="Plasmid 2"/>
</dbReference>
<feature type="signal peptide" evidence="1">
    <location>
        <begin position="1"/>
        <end position="21"/>
    </location>
</feature>
<dbReference type="KEGG" id="eba:p2A166"/>
<evidence type="ECO:0000313" key="2">
    <source>
        <dbReference type="EMBL" id="CAI10609.1"/>
    </source>
</evidence>
<gene>
    <name evidence="2" type="ORF">p2A166</name>
</gene>
<organism evidence="2 3">
    <name type="scientific">Aromatoleum aromaticum (strain DSM 19018 / LMG 30748 / EbN1)</name>
    <name type="common">Azoarcus sp. (strain EbN1)</name>
    <dbReference type="NCBI Taxonomy" id="76114"/>
    <lineage>
        <taxon>Bacteria</taxon>
        <taxon>Pseudomonadati</taxon>
        <taxon>Pseudomonadota</taxon>
        <taxon>Betaproteobacteria</taxon>
        <taxon>Rhodocyclales</taxon>
        <taxon>Rhodocyclaceae</taxon>
        <taxon>Aromatoleum</taxon>
    </lineage>
</organism>
<evidence type="ECO:0000313" key="3">
    <source>
        <dbReference type="Proteomes" id="UP000006552"/>
    </source>
</evidence>
<feature type="chain" id="PRO_5004260018" evidence="1">
    <location>
        <begin position="22"/>
        <end position="96"/>
    </location>
</feature>
<keyword evidence="1" id="KW-0732">Signal</keyword>
<geneLocation type="plasmid" evidence="3">
    <name>pAzo2</name>
</geneLocation>